<evidence type="ECO:0000256" key="18">
    <source>
        <dbReference type="PIRSR" id="PIRSR000118-1"/>
    </source>
</evidence>
<evidence type="ECO:0000259" key="22">
    <source>
        <dbReference type="PROSITE" id="PS51850"/>
    </source>
</evidence>
<dbReference type="GO" id="GO:0009507">
    <property type="term" value="C:chloroplast"/>
    <property type="evidence" value="ECO:0007669"/>
    <property type="project" value="UniProtKB-SubCell"/>
</dbReference>
<dbReference type="InterPro" id="IPR000506">
    <property type="entry name" value="KARI_C"/>
</dbReference>
<dbReference type="PIRSF" id="PIRSF000118">
    <property type="entry name" value="Ilv5_plant"/>
    <property type="match status" value="1"/>
</dbReference>
<keyword evidence="10 17" id="KW-0460">Magnesium</keyword>
<keyword evidence="8" id="KW-0934">Plastid</keyword>
<comment type="subcellular location">
    <subcellularLocation>
        <location evidence="1">Plastid</location>
        <location evidence="1">Chloroplast</location>
    </subcellularLocation>
</comment>
<feature type="domain" description="KARI C-terminal knotted" evidence="23">
    <location>
        <begin position="297"/>
        <end position="445"/>
    </location>
</feature>
<comment type="catalytic activity">
    <reaction evidence="16 17">
        <text>(2R)-2,3-dihydroxy-3-methylbutanoate + NADP(+) = (2S)-2-acetolactate + NADPH + H(+)</text>
        <dbReference type="Rhea" id="RHEA:22068"/>
        <dbReference type="ChEBI" id="CHEBI:15378"/>
        <dbReference type="ChEBI" id="CHEBI:49072"/>
        <dbReference type="ChEBI" id="CHEBI:57783"/>
        <dbReference type="ChEBI" id="CHEBI:58349"/>
        <dbReference type="ChEBI" id="CHEBI:58476"/>
        <dbReference type="EC" id="1.1.1.86"/>
    </reaction>
</comment>
<dbReference type="Gene3D" id="3.40.50.720">
    <property type="entry name" value="NAD(P)-binding Rossmann-like Domain"/>
    <property type="match status" value="1"/>
</dbReference>
<dbReference type="PANTHER" id="PTHR21371">
    <property type="entry name" value="KETOL-ACID REDUCTOISOMERASE, MITOCHONDRIAL"/>
    <property type="match status" value="1"/>
</dbReference>
<dbReference type="EMBL" id="JACGWJ010000009">
    <property type="protein sequence ID" value="KAL0399734.1"/>
    <property type="molecule type" value="Genomic_DNA"/>
</dbReference>
<dbReference type="GO" id="GO:0009099">
    <property type="term" value="P:L-valine biosynthetic process"/>
    <property type="evidence" value="ECO:0007669"/>
    <property type="project" value="UniProtKB-UniRule"/>
</dbReference>
<feature type="binding site" evidence="20">
    <location>
        <position position="482"/>
    </location>
    <ligand>
        <name>Mg(2+)</name>
        <dbReference type="ChEBI" id="CHEBI:18420"/>
        <label>2</label>
    </ligand>
</feature>
<dbReference type="InterPro" id="IPR016206">
    <property type="entry name" value="KetolA_reductoisomerase_plant"/>
</dbReference>
<evidence type="ECO:0000256" key="21">
    <source>
        <dbReference type="SAM" id="MobiDB-lite"/>
    </source>
</evidence>
<comment type="cofactor">
    <cofactor evidence="17">
        <name>Mg(2+)</name>
        <dbReference type="ChEBI" id="CHEBI:18420"/>
    </cofactor>
    <text evidence="17">Binds 2 magnesium ions per subunit.</text>
</comment>
<dbReference type="EC" id="1.1.1.86" evidence="17"/>
<dbReference type="GO" id="GO:0005739">
    <property type="term" value="C:mitochondrion"/>
    <property type="evidence" value="ECO:0007669"/>
    <property type="project" value="TreeGrafter"/>
</dbReference>
<evidence type="ECO:0000259" key="23">
    <source>
        <dbReference type="PROSITE" id="PS51851"/>
    </source>
</evidence>
<evidence type="ECO:0000256" key="17">
    <source>
        <dbReference type="PIRNR" id="PIRNR000118"/>
    </source>
</evidence>
<evidence type="ECO:0000256" key="16">
    <source>
        <dbReference type="ARBA" id="ARBA00049021"/>
    </source>
</evidence>
<keyword evidence="6" id="KW-0150">Chloroplast</keyword>
<comment type="caution">
    <text evidence="24">The sequence shown here is derived from an EMBL/GenBank/DDBJ whole genome shotgun (WGS) entry which is preliminary data.</text>
</comment>
<keyword evidence="14 17" id="KW-0100">Branched-chain amino acid biosynthesis</keyword>
<evidence type="ECO:0000256" key="20">
    <source>
        <dbReference type="PROSITE-ProRule" id="PRU01198"/>
    </source>
</evidence>
<evidence type="ECO:0000256" key="2">
    <source>
        <dbReference type="ARBA" id="ARBA00004864"/>
    </source>
</evidence>
<comment type="similarity">
    <text evidence="4 17 20">Belongs to the ketol-acid reductoisomerase family.</text>
</comment>
<evidence type="ECO:0000313" key="24">
    <source>
        <dbReference type="EMBL" id="KAL0399734.1"/>
    </source>
</evidence>
<dbReference type="FunFam" id="1.10.1040.10:FF:000015">
    <property type="entry name" value="Ketol-acid reductoisomerase"/>
    <property type="match status" value="1"/>
</dbReference>
<proteinExistence type="inferred from homology"/>
<dbReference type="Pfam" id="PF01450">
    <property type="entry name" value="KARI_C"/>
    <property type="match status" value="2"/>
</dbReference>
<evidence type="ECO:0000256" key="6">
    <source>
        <dbReference type="ARBA" id="ARBA00022528"/>
    </source>
</evidence>
<feature type="binding site" evidence="20">
    <location>
        <position position="508"/>
    </location>
    <ligand>
        <name>substrate</name>
    </ligand>
</feature>
<evidence type="ECO:0000256" key="11">
    <source>
        <dbReference type="ARBA" id="ARBA00022857"/>
    </source>
</evidence>
<evidence type="ECO:0000256" key="14">
    <source>
        <dbReference type="ARBA" id="ARBA00023304"/>
    </source>
</evidence>
<evidence type="ECO:0000256" key="3">
    <source>
        <dbReference type="ARBA" id="ARBA00004885"/>
    </source>
</evidence>
<evidence type="ECO:0000256" key="5">
    <source>
        <dbReference type="ARBA" id="ARBA00011738"/>
    </source>
</evidence>
<evidence type="ECO:0000256" key="7">
    <source>
        <dbReference type="ARBA" id="ARBA00022605"/>
    </source>
</evidence>
<dbReference type="PROSITE" id="PS51850">
    <property type="entry name" value="KARI_N"/>
    <property type="match status" value="1"/>
</dbReference>
<dbReference type="InterPro" id="IPR008927">
    <property type="entry name" value="6-PGluconate_DH-like_C_sf"/>
</dbReference>
<dbReference type="PROSITE" id="PS51851">
    <property type="entry name" value="KARI_C"/>
    <property type="match status" value="2"/>
</dbReference>
<comment type="pathway">
    <text evidence="3 17">Amino-acid biosynthesis; L-isoleucine biosynthesis; L-isoleucine from 2-oxobutanoate: step 2/4.</text>
</comment>
<keyword evidence="9 17" id="KW-0479">Metal-binding</keyword>
<evidence type="ECO:0000256" key="9">
    <source>
        <dbReference type="ARBA" id="ARBA00022723"/>
    </source>
</evidence>
<feature type="active site" evidence="18">
    <location>
        <position position="216"/>
    </location>
</feature>
<gene>
    <name evidence="24" type="ORF">Sradi_2316700</name>
</gene>
<dbReference type="InterPro" id="IPR013023">
    <property type="entry name" value="KARI"/>
</dbReference>
<dbReference type="GO" id="GO:0042803">
    <property type="term" value="F:protein homodimerization activity"/>
    <property type="evidence" value="ECO:0007669"/>
    <property type="project" value="UniProtKB-ARBA"/>
</dbReference>
<dbReference type="FunFam" id="3.40.50.720:FF:000146">
    <property type="entry name" value="Ketol-acid reductoisomerase"/>
    <property type="match status" value="1"/>
</dbReference>
<dbReference type="SUPFAM" id="SSF51735">
    <property type="entry name" value="NAD(P)-binding Rossmann-fold domains"/>
    <property type="match status" value="1"/>
</dbReference>
<dbReference type="Gene3D" id="1.10.1040.10">
    <property type="entry name" value="N-(1-d-carboxylethyl)-l-norvaline Dehydrogenase, domain 2"/>
    <property type="match status" value="1"/>
</dbReference>
<name>A0AAW2T4R5_SESRA</name>
<dbReference type="GO" id="GO:0009097">
    <property type="term" value="P:isoleucine biosynthetic process"/>
    <property type="evidence" value="ECO:0007669"/>
    <property type="project" value="UniProtKB-UniRule"/>
</dbReference>
<feature type="domain" description="KARI N-terminal Rossmann" evidence="22">
    <location>
        <begin position="98"/>
        <end position="296"/>
    </location>
</feature>
<dbReference type="PANTHER" id="PTHR21371:SF1">
    <property type="entry name" value="KETOL-ACID REDUCTOISOMERASE, MITOCHONDRIAL"/>
    <property type="match status" value="1"/>
</dbReference>
<organism evidence="24">
    <name type="scientific">Sesamum radiatum</name>
    <name type="common">Black benniseed</name>
    <dbReference type="NCBI Taxonomy" id="300843"/>
    <lineage>
        <taxon>Eukaryota</taxon>
        <taxon>Viridiplantae</taxon>
        <taxon>Streptophyta</taxon>
        <taxon>Embryophyta</taxon>
        <taxon>Tracheophyta</taxon>
        <taxon>Spermatophyta</taxon>
        <taxon>Magnoliopsida</taxon>
        <taxon>eudicotyledons</taxon>
        <taxon>Gunneridae</taxon>
        <taxon>Pentapetalae</taxon>
        <taxon>asterids</taxon>
        <taxon>lamiids</taxon>
        <taxon>Lamiales</taxon>
        <taxon>Pedaliaceae</taxon>
        <taxon>Sesamum</taxon>
    </lineage>
</organism>
<dbReference type="Pfam" id="PF07991">
    <property type="entry name" value="KARI_N"/>
    <property type="match status" value="1"/>
</dbReference>
<protein>
    <recommendedName>
        <fullName evidence="17">Ketol-acid reductoisomerase</fullName>
        <ecNumber evidence="17">1.1.1.86</ecNumber>
    </recommendedName>
    <alternativeName>
        <fullName evidence="17">Acetohydroxy-acid reductoisomerase</fullName>
    </alternativeName>
    <alternativeName>
        <fullName evidence="17">Alpha-keto-beta-hydroxylacyl reductoisomerase</fullName>
    </alternativeName>
</protein>
<keyword evidence="11 17" id="KW-0521">NADP</keyword>
<keyword evidence="7 17" id="KW-0028">Amino-acid biosynthesis</keyword>
<comment type="subunit">
    <text evidence="5 17">Homodimer.</text>
</comment>
<evidence type="ECO:0000256" key="13">
    <source>
        <dbReference type="ARBA" id="ARBA00023002"/>
    </source>
</evidence>
<dbReference type="GO" id="GO:0000287">
    <property type="term" value="F:magnesium ion binding"/>
    <property type="evidence" value="ECO:0007669"/>
    <property type="project" value="UniProtKB-ARBA"/>
</dbReference>
<evidence type="ECO:0000256" key="10">
    <source>
        <dbReference type="ARBA" id="ARBA00022842"/>
    </source>
</evidence>
<comment type="catalytic activity">
    <reaction evidence="15 17">
        <text>(2R,3R)-2,3-dihydroxy-3-methylpentanoate + NADP(+) = (S)-2-ethyl-2-hydroxy-3-oxobutanoate + NADPH + H(+)</text>
        <dbReference type="Rhea" id="RHEA:13493"/>
        <dbReference type="ChEBI" id="CHEBI:15378"/>
        <dbReference type="ChEBI" id="CHEBI:49256"/>
        <dbReference type="ChEBI" id="CHEBI:49258"/>
        <dbReference type="ChEBI" id="CHEBI:57783"/>
        <dbReference type="ChEBI" id="CHEBI:58349"/>
        <dbReference type="EC" id="1.1.1.86"/>
    </reaction>
</comment>
<feature type="binding site" evidence="20">
    <location>
        <position position="486"/>
    </location>
    <ligand>
        <name>Mg(2+)</name>
        <dbReference type="ChEBI" id="CHEBI:18420"/>
        <label>2</label>
    </ligand>
</feature>
<sequence>MAAAAPTSLSTTTTATTSSKALKPSSKVPALSLGFLSSSSPSLRSLRASRAGSPASGSALAARMVSAPAIKPPALLDFETSVFTKEKINLAGHDEYIVRGGRNLFKLLPDAFKGIKQIGVIGWGSQGPAQAQNLRDSLAEVKSDIVVKIGLRKGSRSFAEARAAGFREENGTLGDIWETVSSSDLVLLLISDAAQADNYEKVFSHMKPNSILGLSHGFLLGHLQSMGLDFPKNISVIAVCPKGMGPSVRRLYVQGKEINGAGINSSFAVPQDVDGRATDVALGWSIALGSPFTFATTLEQEYKSDIFGERGILLGAVHGVVESLFRRYTENGMGEDLAYKNTVECITGIVSKTISTKGMLAVYNALSEDAKREFETAYSASFYPCMDILYECYEDVASGSEIRSVVLAGRRFYEKEGLPAFPMGKIDQTRMWKVGERVRATRPAGDLGPLYPFTAGVFVALMMAQIEILRKKGHSYSEIINESVIEAVDSLNPFMHARGVSFMVDNCSTTARLGSRKWAPRFDYILTQQALVAVDKNTSINQDLISNFLSDPVHGAIEVCAQLRPTVDISVPPDADFVRPELRQSGN</sequence>
<feature type="binding site" evidence="19 20">
    <location>
        <position position="305"/>
    </location>
    <ligand>
        <name>Mg(2+)</name>
        <dbReference type="ChEBI" id="CHEBI:18420"/>
        <label>1</label>
    </ligand>
</feature>
<comment type="caution">
    <text evidence="20">Lacks conserved residue(s) required for the propagation of feature annotation.</text>
</comment>
<evidence type="ECO:0000256" key="12">
    <source>
        <dbReference type="ARBA" id="ARBA00022946"/>
    </source>
</evidence>
<dbReference type="GO" id="GO:0070402">
    <property type="term" value="F:NADPH binding"/>
    <property type="evidence" value="ECO:0007669"/>
    <property type="project" value="UniProtKB-ARBA"/>
</dbReference>
<feature type="domain" description="KARI C-terminal knotted" evidence="23">
    <location>
        <begin position="446"/>
        <end position="582"/>
    </location>
</feature>
<keyword evidence="12" id="KW-0809">Transit peptide</keyword>
<reference evidence="24" key="1">
    <citation type="submission" date="2020-06" db="EMBL/GenBank/DDBJ databases">
        <authorList>
            <person name="Li T."/>
            <person name="Hu X."/>
            <person name="Zhang T."/>
            <person name="Song X."/>
            <person name="Zhang H."/>
            <person name="Dai N."/>
            <person name="Sheng W."/>
            <person name="Hou X."/>
            <person name="Wei L."/>
        </authorList>
    </citation>
    <scope>NUCLEOTIDE SEQUENCE</scope>
    <source>
        <strain evidence="24">G02</strain>
        <tissue evidence="24">Leaf</tissue>
    </source>
</reference>
<dbReference type="GO" id="GO:0004455">
    <property type="term" value="F:ketol-acid reductoisomerase activity"/>
    <property type="evidence" value="ECO:0007669"/>
    <property type="project" value="UniProtKB-UniRule"/>
</dbReference>
<feature type="binding site" evidence="19 20">
    <location>
        <position position="305"/>
    </location>
    <ligand>
        <name>Mg(2+)</name>
        <dbReference type="ChEBI" id="CHEBI:18420"/>
        <label>2</label>
    </ligand>
</feature>
<feature type="region of interest" description="Disordered" evidence="21">
    <location>
        <begin position="1"/>
        <end position="26"/>
    </location>
</feature>
<evidence type="ECO:0000256" key="4">
    <source>
        <dbReference type="ARBA" id="ARBA00010318"/>
    </source>
</evidence>
<accession>A0AAW2T4R5</accession>
<evidence type="ECO:0000256" key="8">
    <source>
        <dbReference type="ARBA" id="ARBA00022640"/>
    </source>
</evidence>
<feature type="binding site" evidence="20">
    <location>
        <position position="367"/>
    </location>
    <ligand>
        <name>substrate</name>
    </ligand>
</feature>
<dbReference type="InterPro" id="IPR013328">
    <property type="entry name" value="6PGD_dom2"/>
</dbReference>
<reference evidence="24" key="2">
    <citation type="journal article" date="2024" name="Plant">
        <title>Genomic evolution and insights into agronomic trait innovations of Sesamum species.</title>
        <authorList>
            <person name="Miao H."/>
            <person name="Wang L."/>
            <person name="Qu L."/>
            <person name="Liu H."/>
            <person name="Sun Y."/>
            <person name="Le M."/>
            <person name="Wang Q."/>
            <person name="Wei S."/>
            <person name="Zheng Y."/>
            <person name="Lin W."/>
            <person name="Duan Y."/>
            <person name="Cao H."/>
            <person name="Xiong S."/>
            <person name="Wang X."/>
            <person name="Wei L."/>
            <person name="Li C."/>
            <person name="Ma Q."/>
            <person name="Ju M."/>
            <person name="Zhao R."/>
            <person name="Li G."/>
            <person name="Mu C."/>
            <person name="Tian Q."/>
            <person name="Mei H."/>
            <person name="Zhang T."/>
            <person name="Gao T."/>
            <person name="Zhang H."/>
        </authorList>
    </citation>
    <scope>NUCLEOTIDE SEQUENCE</scope>
    <source>
        <strain evidence="24">G02</strain>
    </source>
</reference>
<dbReference type="InterPro" id="IPR036291">
    <property type="entry name" value="NAD(P)-bd_dom_sf"/>
</dbReference>
<evidence type="ECO:0000256" key="19">
    <source>
        <dbReference type="PIRSR" id="PIRSR000118-2"/>
    </source>
</evidence>
<comment type="pathway">
    <text evidence="2 17">Amino-acid biosynthesis; L-valine biosynthesis; L-valine from pyruvate: step 2/4.</text>
</comment>
<keyword evidence="13 17" id="KW-0560">Oxidoreductase</keyword>
<dbReference type="InterPro" id="IPR013116">
    <property type="entry name" value="KARI_N"/>
</dbReference>
<dbReference type="SUPFAM" id="SSF48179">
    <property type="entry name" value="6-phosphogluconate dehydrogenase C-terminal domain-like"/>
    <property type="match status" value="1"/>
</dbReference>
<evidence type="ECO:0000256" key="15">
    <source>
        <dbReference type="ARBA" id="ARBA00047612"/>
    </source>
</evidence>
<feature type="binding site" evidence="19 20">
    <location>
        <position position="309"/>
    </location>
    <ligand>
        <name>Mg(2+)</name>
        <dbReference type="ChEBI" id="CHEBI:18420"/>
        <label>1</label>
    </ligand>
</feature>
<evidence type="ECO:0000256" key="1">
    <source>
        <dbReference type="ARBA" id="ARBA00004229"/>
    </source>
</evidence>
<dbReference type="AlphaFoldDB" id="A0AAW2T4R5"/>